<evidence type="ECO:0000313" key="2">
    <source>
        <dbReference type="EMBL" id="EJW99854.1"/>
    </source>
</evidence>
<accession>J9GJR6</accession>
<dbReference type="AlphaFoldDB" id="J9GJR6"/>
<gene>
    <name evidence="2" type="ORF">EVA_12039</name>
</gene>
<dbReference type="EMBL" id="AMCI01003631">
    <property type="protein sequence ID" value="EJW99854.1"/>
    <property type="molecule type" value="Genomic_DNA"/>
</dbReference>
<feature type="compositionally biased region" description="Low complexity" evidence="1">
    <location>
        <begin position="45"/>
        <end position="62"/>
    </location>
</feature>
<name>J9GJR6_9ZZZZ</name>
<comment type="caution">
    <text evidence="2">The sequence shown here is derived from an EMBL/GenBank/DDBJ whole genome shotgun (WGS) entry which is preliminary data.</text>
</comment>
<proteinExistence type="predicted"/>
<reference evidence="2" key="1">
    <citation type="journal article" date="2012" name="PLoS ONE">
        <title>Gene sets for utilization of primary and secondary nutrition supplies in the distal gut of endangered iberian lynx.</title>
        <authorList>
            <person name="Alcaide M."/>
            <person name="Messina E."/>
            <person name="Richter M."/>
            <person name="Bargiela R."/>
            <person name="Peplies J."/>
            <person name="Huws S.A."/>
            <person name="Newbold C.J."/>
            <person name="Golyshin P.N."/>
            <person name="Simon M.A."/>
            <person name="Lopez G."/>
            <person name="Yakimov M.M."/>
            <person name="Ferrer M."/>
        </authorList>
    </citation>
    <scope>NUCLEOTIDE SEQUENCE</scope>
</reference>
<sequence length="68" mass="6759">MGDGDGAAEHVGELLRGLGAAHVRRDDAEVLRGRGPSGGSRTRRAGAPSAGSRACRRSPGSCSCGGRG</sequence>
<protein>
    <submittedName>
        <fullName evidence="2">Uncharacterized protein</fullName>
    </submittedName>
</protein>
<organism evidence="2">
    <name type="scientific">gut metagenome</name>
    <dbReference type="NCBI Taxonomy" id="749906"/>
    <lineage>
        <taxon>unclassified sequences</taxon>
        <taxon>metagenomes</taxon>
        <taxon>organismal metagenomes</taxon>
    </lineage>
</organism>
<evidence type="ECO:0000256" key="1">
    <source>
        <dbReference type="SAM" id="MobiDB-lite"/>
    </source>
</evidence>
<feature type="compositionally biased region" description="Basic and acidic residues" evidence="1">
    <location>
        <begin position="23"/>
        <end position="32"/>
    </location>
</feature>
<feature type="region of interest" description="Disordered" evidence="1">
    <location>
        <begin position="19"/>
        <end position="68"/>
    </location>
</feature>